<evidence type="ECO:0000313" key="6">
    <source>
        <dbReference type="Proteomes" id="UP000325577"/>
    </source>
</evidence>
<dbReference type="GO" id="GO:0006334">
    <property type="term" value="P:nucleosome assembly"/>
    <property type="evidence" value="ECO:0007669"/>
    <property type="project" value="InterPro"/>
</dbReference>
<dbReference type="AlphaFoldDB" id="A0A5J5BIN7"/>
<dbReference type="PANTHER" id="PTHR11875">
    <property type="entry name" value="TESTIS-SPECIFIC Y-ENCODED PROTEIN"/>
    <property type="match status" value="1"/>
</dbReference>
<dbReference type="Pfam" id="PF00956">
    <property type="entry name" value="NAP"/>
    <property type="match status" value="2"/>
</dbReference>
<dbReference type="Proteomes" id="UP000325577">
    <property type="component" value="Linkage Group LG12"/>
</dbReference>
<dbReference type="EMBL" id="CM018035">
    <property type="protein sequence ID" value="KAA8541677.1"/>
    <property type="molecule type" value="Genomic_DNA"/>
</dbReference>
<reference evidence="5 6" key="1">
    <citation type="submission" date="2019-09" db="EMBL/GenBank/DDBJ databases">
        <title>A chromosome-level genome assembly of the Chinese tupelo Nyssa sinensis.</title>
        <authorList>
            <person name="Yang X."/>
            <person name="Kang M."/>
            <person name="Yang Y."/>
            <person name="Xiong H."/>
            <person name="Wang M."/>
            <person name="Zhang Z."/>
            <person name="Wang Z."/>
            <person name="Wu H."/>
            <person name="Ma T."/>
            <person name="Liu J."/>
            <person name="Xi Z."/>
        </authorList>
    </citation>
    <scope>NUCLEOTIDE SEQUENCE [LARGE SCALE GENOMIC DNA]</scope>
    <source>
        <strain evidence="5">J267</strain>
        <tissue evidence="5">Leaf</tissue>
    </source>
</reference>
<dbReference type="InterPro" id="IPR002164">
    <property type="entry name" value="NAP_family"/>
</dbReference>
<dbReference type="GO" id="GO:0042393">
    <property type="term" value="F:histone binding"/>
    <property type="evidence" value="ECO:0007669"/>
    <property type="project" value="UniProtKB-ARBA"/>
</dbReference>
<evidence type="ECO:0000256" key="2">
    <source>
        <dbReference type="ARBA" id="ARBA00023186"/>
    </source>
</evidence>
<protein>
    <submittedName>
        <fullName evidence="5">Uncharacterized protein</fullName>
    </submittedName>
</protein>
<name>A0A5J5BIN7_9ASTE</name>
<keyword evidence="6" id="KW-1185">Reference proteome</keyword>
<evidence type="ECO:0000313" key="5">
    <source>
        <dbReference type="EMBL" id="KAA8541677.1"/>
    </source>
</evidence>
<evidence type="ECO:0000256" key="3">
    <source>
        <dbReference type="RuleBase" id="RU003876"/>
    </source>
</evidence>
<proteinExistence type="inferred from homology"/>
<feature type="region of interest" description="Disordered" evidence="4">
    <location>
        <begin position="143"/>
        <end position="205"/>
    </location>
</feature>
<dbReference type="InterPro" id="IPR037231">
    <property type="entry name" value="NAP-like_sf"/>
</dbReference>
<feature type="compositionally biased region" description="Acidic residues" evidence="4">
    <location>
        <begin position="154"/>
        <end position="175"/>
    </location>
</feature>
<dbReference type="OrthoDB" id="27325at2759"/>
<organism evidence="5 6">
    <name type="scientific">Nyssa sinensis</name>
    <dbReference type="NCBI Taxonomy" id="561372"/>
    <lineage>
        <taxon>Eukaryota</taxon>
        <taxon>Viridiplantae</taxon>
        <taxon>Streptophyta</taxon>
        <taxon>Embryophyta</taxon>
        <taxon>Tracheophyta</taxon>
        <taxon>Spermatophyta</taxon>
        <taxon>Magnoliopsida</taxon>
        <taxon>eudicotyledons</taxon>
        <taxon>Gunneridae</taxon>
        <taxon>Pentapetalae</taxon>
        <taxon>asterids</taxon>
        <taxon>Cornales</taxon>
        <taxon>Nyssaceae</taxon>
        <taxon>Nyssa</taxon>
    </lineage>
</organism>
<accession>A0A5J5BIN7</accession>
<dbReference type="GO" id="GO:0005634">
    <property type="term" value="C:nucleus"/>
    <property type="evidence" value="ECO:0007669"/>
    <property type="project" value="InterPro"/>
</dbReference>
<dbReference type="Gene3D" id="3.30.1120.90">
    <property type="entry name" value="Nucleosome assembly protein"/>
    <property type="match status" value="2"/>
</dbReference>
<dbReference type="GO" id="GO:0000724">
    <property type="term" value="P:double-strand break repair via homologous recombination"/>
    <property type="evidence" value="ECO:0007669"/>
    <property type="project" value="UniProtKB-ARBA"/>
</dbReference>
<sequence length="205" mass="23127">MNHYKQRYEIVNGVVKVGGVSGEATMNQEEDKATEEKGVPDFWLFAMMTNEILAEEISERDEEALKDITDDDEPILEKAIGMEIEWYPVSSTSSTLDGFLANRMILTENSAEELQNQLEQDYAIGSTSQDKIIPHAVSWFTGEATARVDKFEDTKDEDDDDDREDEDEDDEDEEDGKSKSKSKKKKSGRAQDGEGQQGEQPPECQ</sequence>
<evidence type="ECO:0000256" key="4">
    <source>
        <dbReference type="SAM" id="MobiDB-lite"/>
    </source>
</evidence>
<gene>
    <name evidence="5" type="ORF">F0562_022829</name>
</gene>
<feature type="compositionally biased region" description="Low complexity" evidence="4">
    <location>
        <begin position="193"/>
        <end position="205"/>
    </location>
</feature>
<keyword evidence="2" id="KW-0143">Chaperone</keyword>
<dbReference type="SUPFAM" id="SSF143113">
    <property type="entry name" value="NAP-like"/>
    <property type="match status" value="1"/>
</dbReference>
<feature type="compositionally biased region" description="Basic residues" evidence="4">
    <location>
        <begin position="179"/>
        <end position="188"/>
    </location>
</feature>
<evidence type="ECO:0000256" key="1">
    <source>
        <dbReference type="ARBA" id="ARBA00009947"/>
    </source>
</evidence>
<comment type="similarity">
    <text evidence="1 3">Belongs to the nucleosome assembly protein (NAP) family.</text>
</comment>